<dbReference type="PROSITE" id="PS51459">
    <property type="entry name" value="FIDO"/>
    <property type="match status" value="1"/>
</dbReference>
<dbReference type="Gene3D" id="1.20.120.1870">
    <property type="entry name" value="Fic/DOC protein, Fido domain"/>
    <property type="match status" value="1"/>
</dbReference>
<comment type="caution">
    <text evidence="2">The sequence shown here is derived from an EMBL/GenBank/DDBJ whole genome shotgun (WGS) entry which is preliminary data.</text>
</comment>
<reference evidence="2 3" key="1">
    <citation type="submission" date="2017-07" db="EMBL/GenBank/DDBJ databases">
        <title>Acidovorax KNDSW TSA 6 genome sequence and assembly.</title>
        <authorList>
            <person name="Mayilraj S."/>
        </authorList>
    </citation>
    <scope>NUCLEOTIDE SEQUENCE [LARGE SCALE GENOMIC DNA]</scope>
    <source>
        <strain evidence="2 3">KNDSW-TSA6</strain>
    </source>
</reference>
<dbReference type="SUPFAM" id="SSF140931">
    <property type="entry name" value="Fic-like"/>
    <property type="match status" value="1"/>
</dbReference>
<organism evidence="2 3">
    <name type="scientific">Acidovorax kalamii</name>
    <dbReference type="NCBI Taxonomy" id="2004485"/>
    <lineage>
        <taxon>Bacteria</taxon>
        <taxon>Pseudomonadati</taxon>
        <taxon>Pseudomonadota</taxon>
        <taxon>Betaproteobacteria</taxon>
        <taxon>Burkholderiales</taxon>
        <taxon>Comamonadaceae</taxon>
        <taxon>Acidovorax</taxon>
    </lineage>
</organism>
<dbReference type="InterPro" id="IPR006440">
    <property type="entry name" value="Doc"/>
</dbReference>
<evidence type="ECO:0000313" key="3">
    <source>
        <dbReference type="Proteomes" id="UP000215441"/>
    </source>
</evidence>
<keyword evidence="3" id="KW-1185">Reference proteome</keyword>
<dbReference type="NCBIfam" id="TIGR01550">
    <property type="entry name" value="DOC_P1"/>
    <property type="match status" value="1"/>
</dbReference>
<dbReference type="PANTHER" id="PTHR39426:SF1">
    <property type="entry name" value="HOMOLOGY TO DEATH-ON-CURING PROTEIN OF PHAGE P1"/>
    <property type="match status" value="1"/>
</dbReference>
<evidence type="ECO:0000313" key="2">
    <source>
        <dbReference type="EMBL" id="OYD51483.1"/>
    </source>
</evidence>
<dbReference type="GO" id="GO:0016301">
    <property type="term" value="F:kinase activity"/>
    <property type="evidence" value="ECO:0007669"/>
    <property type="project" value="InterPro"/>
</dbReference>
<dbReference type="OrthoDB" id="9802752at2"/>
<sequence length="130" mass="13836">MSQWVWLDRAVIVAIHEMQLAEHGGGAGVRDAGLLDSALGKPLHLSHYGEPPPDAAALAASYGYGISRNHPFVDGNKRTGFVAAELFLRLNGWALTADDASCVLTMLAVAAGDITEEAFAAWLREHAVAR</sequence>
<dbReference type="Proteomes" id="UP000215441">
    <property type="component" value="Unassembled WGS sequence"/>
</dbReference>
<dbReference type="Pfam" id="PF02661">
    <property type="entry name" value="Fic"/>
    <property type="match status" value="1"/>
</dbReference>
<feature type="domain" description="Fido" evidence="1">
    <location>
        <begin position="7"/>
        <end position="125"/>
    </location>
</feature>
<evidence type="ECO:0000259" key="1">
    <source>
        <dbReference type="PROSITE" id="PS51459"/>
    </source>
</evidence>
<dbReference type="EMBL" id="NOIG01000004">
    <property type="protein sequence ID" value="OYD51483.1"/>
    <property type="molecule type" value="Genomic_DNA"/>
</dbReference>
<name>A0A235ERR5_9BURK</name>
<dbReference type="PIRSF" id="PIRSF018297">
    <property type="entry name" value="Doc"/>
    <property type="match status" value="1"/>
</dbReference>
<gene>
    <name evidence="2" type="ORF">CBY09_06655</name>
</gene>
<protein>
    <submittedName>
        <fullName evidence="2">Type II toxin-antitoxin system death-on-curing family toxin</fullName>
    </submittedName>
</protein>
<dbReference type="InterPro" id="IPR053737">
    <property type="entry name" value="Type_II_TA_Toxin"/>
</dbReference>
<dbReference type="RefSeq" id="WP_094287612.1">
    <property type="nucleotide sequence ID" value="NZ_NOIG01000004.1"/>
</dbReference>
<accession>A0A235ERR5</accession>
<dbReference type="AlphaFoldDB" id="A0A235ERR5"/>
<dbReference type="InterPro" id="IPR003812">
    <property type="entry name" value="Fido"/>
</dbReference>
<dbReference type="PANTHER" id="PTHR39426">
    <property type="entry name" value="HOMOLOGY TO DEATH-ON-CURING PROTEIN OF PHAGE P1"/>
    <property type="match status" value="1"/>
</dbReference>
<dbReference type="InterPro" id="IPR036597">
    <property type="entry name" value="Fido-like_dom_sf"/>
</dbReference>
<proteinExistence type="predicted"/>